<organism evidence="2 3">
    <name type="scientific">Neurospora hispaniola</name>
    <dbReference type="NCBI Taxonomy" id="588809"/>
    <lineage>
        <taxon>Eukaryota</taxon>
        <taxon>Fungi</taxon>
        <taxon>Dikarya</taxon>
        <taxon>Ascomycota</taxon>
        <taxon>Pezizomycotina</taxon>
        <taxon>Sordariomycetes</taxon>
        <taxon>Sordariomycetidae</taxon>
        <taxon>Sordariales</taxon>
        <taxon>Sordariaceae</taxon>
        <taxon>Neurospora</taxon>
    </lineage>
</organism>
<dbReference type="AlphaFoldDB" id="A0AAJ0IF30"/>
<dbReference type="Gene3D" id="3.40.50.1010">
    <property type="entry name" value="5'-nuclease"/>
    <property type="match status" value="1"/>
</dbReference>
<dbReference type="EMBL" id="JAULSX010000001">
    <property type="protein sequence ID" value="KAK3499187.1"/>
    <property type="molecule type" value="Genomic_DNA"/>
</dbReference>
<evidence type="ECO:0000259" key="1">
    <source>
        <dbReference type="Pfam" id="PF00752"/>
    </source>
</evidence>
<dbReference type="Proteomes" id="UP001285908">
    <property type="component" value="Unassembled WGS sequence"/>
</dbReference>
<gene>
    <name evidence="2" type="ORF">B0T23DRAFT_10668</name>
</gene>
<protein>
    <recommendedName>
        <fullName evidence="1">XPG N-terminal domain-containing protein</fullName>
    </recommendedName>
</protein>
<accession>A0AAJ0IF30</accession>
<dbReference type="GeneID" id="87869409"/>
<reference evidence="2 3" key="1">
    <citation type="journal article" date="2023" name="Mol. Phylogenet. Evol.">
        <title>Genome-scale phylogeny and comparative genomics of the fungal order Sordariales.</title>
        <authorList>
            <person name="Hensen N."/>
            <person name="Bonometti L."/>
            <person name="Westerberg I."/>
            <person name="Brannstrom I.O."/>
            <person name="Guillou S."/>
            <person name="Cros-Aarteil S."/>
            <person name="Calhoun S."/>
            <person name="Haridas S."/>
            <person name="Kuo A."/>
            <person name="Mondo S."/>
            <person name="Pangilinan J."/>
            <person name="Riley R."/>
            <person name="LaButti K."/>
            <person name="Andreopoulos B."/>
            <person name="Lipzen A."/>
            <person name="Chen C."/>
            <person name="Yan M."/>
            <person name="Daum C."/>
            <person name="Ng V."/>
            <person name="Clum A."/>
            <person name="Steindorff A."/>
            <person name="Ohm R.A."/>
            <person name="Martin F."/>
            <person name="Silar P."/>
            <person name="Natvig D.O."/>
            <person name="Lalanne C."/>
            <person name="Gautier V."/>
            <person name="Ament-Velasquez S.L."/>
            <person name="Kruys A."/>
            <person name="Hutchinson M.I."/>
            <person name="Powell A.J."/>
            <person name="Barry K."/>
            <person name="Miller A.N."/>
            <person name="Grigoriev I.V."/>
            <person name="Debuchy R."/>
            <person name="Gladieux P."/>
            <person name="Hiltunen Thoren M."/>
            <person name="Johannesson H."/>
        </authorList>
    </citation>
    <scope>NUCLEOTIDE SEQUENCE [LARGE SCALE GENOMIC DNA]</scope>
    <source>
        <strain evidence="2 3">FGSC 10403</strain>
    </source>
</reference>
<dbReference type="InterPro" id="IPR029060">
    <property type="entry name" value="PIN-like_dom_sf"/>
</dbReference>
<name>A0AAJ0IF30_9PEZI</name>
<evidence type="ECO:0000313" key="2">
    <source>
        <dbReference type="EMBL" id="KAK3499187.1"/>
    </source>
</evidence>
<dbReference type="RefSeq" id="XP_062696820.1">
    <property type="nucleotide sequence ID" value="XM_062831787.1"/>
</dbReference>
<sequence>MPANFEDPWFKGQEVSYNVSELQECAIAVDASYFLRQLLEQAENYNEPLLTALGGLTGIQARIQVELDNWLKNRTTPFFIFDGQPMVGQDEVTTKLGREIQKQTGVAWKLYSEGQAEAAVAAFGECASKSSIPWLVRFDNSLRVKVSTTSRLYIPCSKRS</sequence>
<feature type="domain" description="XPG N-terminal" evidence="1">
    <location>
        <begin position="16"/>
        <end position="95"/>
    </location>
</feature>
<dbReference type="InterPro" id="IPR006085">
    <property type="entry name" value="XPG_DNA_repair_N"/>
</dbReference>
<dbReference type="SUPFAM" id="SSF88723">
    <property type="entry name" value="PIN domain-like"/>
    <property type="match status" value="1"/>
</dbReference>
<comment type="caution">
    <text evidence="2">The sequence shown here is derived from an EMBL/GenBank/DDBJ whole genome shotgun (WGS) entry which is preliminary data.</text>
</comment>
<keyword evidence="3" id="KW-1185">Reference proteome</keyword>
<dbReference type="Pfam" id="PF00752">
    <property type="entry name" value="XPG_N"/>
    <property type="match status" value="1"/>
</dbReference>
<proteinExistence type="predicted"/>
<dbReference type="GO" id="GO:0004518">
    <property type="term" value="F:nuclease activity"/>
    <property type="evidence" value="ECO:0007669"/>
    <property type="project" value="InterPro"/>
</dbReference>
<evidence type="ECO:0000313" key="3">
    <source>
        <dbReference type="Proteomes" id="UP001285908"/>
    </source>
</evidence>